<dbReference type="Proteomes" id="UP001321047">
    <property type="component" value="Unassembled WGS sequence"/>
</dbReference>
<sequence>MAQPNSVSDALEALLEAPSEDALEAADQVDSDLETEESPDLLELLERRHALSVLRAVATTPDSRRFSELEEEIGAAPSTLSARLSEFTGAGLLERESYDEMPPRVEYRPTEAAMALAPLFTYLRLWESRYGDDL</sequence>
<feature type="domain" description="HTH hxlR-type" evidence="4">
    <location>
        <begin position="35"/>
        <end position="134"/>
    </location>
</feature>
<dbReference type="InterPro" id="IPR002577">
    <property type="entry name" value="HTH_HxlR"/>
</dbReference>
<evidence type="ECO:0000313" key="5">
    <source>
        <dbReference type="EMBL" id="MCU4751490.1"/>
    </source>
</evidence>
<keyword evidence="6" id="KW-1185">Reference proteome</keyword>
<name>A0AAP2Z6S8_9EURY</name>
<evidence type="ECO:0000259" key="4">
    <source>
        <dbReference type="PROSITE" id="PS51118"/>
    </source>
</evidence>
<accession>A0AAP2Z6S8</accession>
<dbReference type="PANTHER" id="PTHR33204">
    <property type="entry name" value="TRANSCRIPTIONAL REGULATOR, MARR FAMILY"/>
    <property type="match status" value="1"/>
</dbReference>
<dbReference type="PANTHER" id="PTHR33204:SF18">
    <property type="entry name" value="TRANSCRIPTIONAL REGULATORY PROTEIN"/>
    <property type="match status" value="1"/>
</dbReference>
<dbReference type="Pfam" id="PF01638">
    <property type="entry name" value="HxlR"/>
    <property type="match status" value="1"/>
</dbReference>
<gene>
    <name evidence="5" type="ORF">OB919_05770</name>
</gene>
<reference evidence="5 6" key="1">
    <citation type="submission" date="2022-09" db="EMBL/GenBank/DDBJ databases">
        <title>Enrichment on poylsaccharides allowed isolation of novel metabolic and taxonomic groups of Haloarchaea.</title>
        <authorList>
            <person name="Sorokin D.Y."/>
            <person name="Elcheninov A.G."/>
            <person name="Khizhniak T.V."/>
            <person name="Kolganova T.V."/>
            <person name="Kublanov I.V."/>
        </authorList>
    </citation>
    <scope>NUCLEOTIDE SEQUENCE [LARGE SCALE GENOMIC DNA]</scope>
    <source>
        <strain evidence="5 6">AArc-curdl1</strain>
    </source>
</reference>
<protein>
    <submittedName>
        <fullName evidence="5">Helix-turn-helix transcriptional regulator</fullName>
    </submittedName>
</protein>
<dbReference type="InterPro" id="IPR036388">
    <property type="entry name" value="WH-like_DNA-bd_sf"/>
</dbReference>
<evidence type="ECO:0000256" key="2">
    <source>
        <dbReference type="ARBA" id="ARBA00023125"/>
    </source>
</evidence>
<proteinExistence type="predicted"/>
<dbReference type="PROSITE" id="PS51118">
    <property type="entry name" value="HTH_HXLR"/>
    <property type="match status" value="1"/>
</dbReference>
<evidence type="ECO:0000256" key="1">
    <source>
        <dbReference type="ARBA" id="ARBA00023015"/>
    </source>
</evidence>
<dbReference type="SUPFAM" id="SSF46785">
    <property type="entry name" value="Winged helix' DNA-binding domain"/>
    <property type="match status" value="1"/>
</dbReference>
<keyword evidence="1" id="KW-0805">Transcription regulation</keyword>
<dbReference type="AlphaFoldDB" id="A0AAP2Z6S8"/>
<evidence type="ECO:0000313" key="6">
    <source>
        <dbReference type="Proteomes" id="UP001321047"/>
    </source>
</evidence>
<keyword evidence="2" id="KW-0238">DNA-binding</keyword>
<dbReference type="GO" id="GO:0003677">
    <property type="term" value="F:DNA binding"/>
    <property type="evidence" value="ECO:0007669"/>
    <property type="project" value="UniProtKB-KW"/>
</dbReference>
<dbReference type="EMBL" id="JAOPJZ010000003">
    <property type="protein sequence ID" value="MCU4751490.1"/>
    <property type="molecule type" value="Genomic_DNA"/>
</dbReference>
<evidence type="ECO:0000256" key="3">
    <source>
        <dbReference type="ARBA" id="ARBA00023163"/>
    </source>
</evidence>
<dbReference type="RefSeq" id="WP_342807341.1">
    <property type="nucleotide sequence ID" value="NZ_JAOPJZ010000003.1"/>
</dbReference>
<dbReference type="Gene3D" id="1.10.10.10">
    <property type="entry name" value="Winged helix-like DNA-binding domain superfamily/Winged helix DNA-binding domain"/>
    <property type="match status" value="1"/>
</dbReference>
<organism evidence="5 6">
    <name type="scientific">Natronosalvus hydrolyticus</name>
    <dbReference type="NCBI Taxonomy" id="2979988"/>
    <lineage>
        <taxon>Archaea</taxon>
        <taxon>Methanobacteriati</taxon>
        <taxon>Methanobacteriota</taxon>
        <taxon>Stenosarchaea group</taxon>
        <taxon>Halobacteria</taxon>
        <taxon>Halobacteriales</taxon>
        <taxon>Natrialbaceae</taxon>
        <taxon>Natronosalvus</taxon>
    </lineage>
</organism>
<dbReference type="InterPro" id="IPR036390">
    <property type="entry name" value="WH_DNA-bd_sf"/>
</dbReference>
<keyword evidence="3" id="KW-0804">Transcription</keyword>
<comment type="caution">
    <text evidence="5">The sequence shown here is derived from an EMBL/GenBank/DDBJ whole genome shotgun (WGS) entry which is preliminary data.</text>
</comment>